<dbReference type="AlphaFoldDB" id="X0XHP5"/>
<evidence type="ECO:0000256" key="1">
    <source>
        <dbReference type="ARBA" id="ARBA00023125"/>
    </source>
</evidence>
<accession>X0XHP5</accession>
<evidence type="ECO:0000259" key="2">
    <source>
        <dbReference type="Pfam" id="PF13495"/>
    </source>
</evidence>
<dbReference type="Gene3D" id="1.10.150.130">
    <property type="match status" value="1"/>
</dbReference>
<comment type="caution">
    <text evidence="3">The sequence shown here is derived from an EMBL/GenBank/DDBJ whole genome shotgun (WGS) entry which is preliminary data.</text>
</comment>
<dbReference type="Pfam" id="PF13495">
    <property type="entry name" value="Phage_int_SAM_4"/>
    <property type="match status" value="1"/>
</dbReference>
<proteinExistence type="predicted"/>
<dbReference type="GO" id="GO:0003677">
    <property type="term" value="F:DNA binding"/>
    <property type="evidence" value="ECO:0007669"/>
    <property type="project" value="UniProtKB-KW"/>
</dbReference>
<organism evidence="3">
    <name type="scientific">marine sediment metagenome</name>
    <dbReference type="NCBI Taxonomy" id="412755"/>
    <lineage>
        <taxon>unclassified sequences</taxon>
        <taxon>metagenomes</taxon>
        <taxon>ecological metagenomes</taxon>
    </lineage>
</organism>
<reference evidence="3" key="1">
    <citation type="journal article" date="2014" name="Front. Microbiol.">
        <title>High frequency of phylogenetically diverse reductive dehalogenase-homologous genes in deep subseafloor sedimentary metagenomes.</title>
        <authorList>
            <person name="Kawai M."/>
            <person name="Futagami T."/>
            <person name="Toyoda A."/>
            <person name="Takaki Y."/>
            <person name="Nishi S."/>
            <person name="Hori S."/>
            <person name="Arai W."/>
            <person name="Tsubouchi T."/>
            <person name="Morono Y."/>
            <person name="Uchiyama I."/>
            <person name="Ito T."/>
            <person name="Fujiyama A."/>
            <person name="Inagaki F."/>
            <person name="Takami H."/>
        </authorList>
    </citation>
    <scope>NUCLEOTIDE SEQUENCE</scope>
    <source>
        <strain evidence="3">Expedition CK06-06</strain>
    </source>
</reference>
<gene>
    <name evidence="3" type="ORF">S01H1_65326</name>
</gene>
<dbReference type="InterPro" id="IPR004107">
    <property type="entry name" value="Integrase_SAM-like_N"/>
</dbReference>
<evidence type="ECO:0000313" key="3">
    <source>
        <dbReference type="EMBL" id="GAG36173.1"/>
    </source>
</evidence>
<sequence>MSHTAGLPLKFQKEIQQYRAVYQNKNLRYVRNNQVFYWRFLSHLEDIGYRPRTVERYHVQLKMFLNWLGAASVRRVRKEQVEQYLLWFKNERQREAYTLRYVRQTLSVFFSFVMRYSRMTRNPAAGLRIRTHFPQPERIDVFSQPEVLMIVRKALQERGRLRRSNFPTEYSYCNAFYTLTMQYLMVKLMFSTGIRPCELVNVEV</sequence>
<dbReference type="SUPFAM" id="SSF56349">
    <property type="entry name" value="DNA breaking-rejoining enzymes"/>
    <property type="match status" value="1"/>
</dbReference>
<dbReference type="InterPro" id="IPR011010">
    <property type="entry name" value="DNA_brk_join_enz"/>
</dbReference>
<feature type="non-terminal residue" evidence="3">
    <location>
        <position position="204"/>
    </location>
</feature>
<protein>
    <recommendedName>
        <fullName evidence="2">Integrase SAM-like N-terminal domain-containing protein</fullName>
    </recommendedName>
</protein>
<dbReference type="GO" id="GO:0015074">
    <property type="term" value="P:DNA integration"/>
    <property type="evidence" value="ECO:0007669"/>
    <property type="project" value="InterPro"/>
</dbReference>
<dbReference type="EMBL" id="BARS01043116">
    <property type="protein sequence ID" value="GAG36173.1"/>
    <property type="molecule type" value="Genomic_DNA"/>
</dbReference>
<name>X0XHP5_9ZZZZ</name>
<keyword evidence="1" id="KW-0238">DNA-binding</keyword>
<feature type="domain" description="Integrase SAM-like N-terminal" evidence="2">
    <location>
        <begin position="39"/>
        <end position="113"/>
    </location>
</feature>
<dbReference type="InterPro" id="IPR010998">
    <property type="entry name" value="Integrase_recombinase_N"/>
</dbReference>